<reference evidence="1" key="1">
    <citation type="submission" date="2022-08" db="EMBL/GenBank/DDBJ databases">
        <authorList>
            <person name="Deng Y."/>
            <person name="Han X.-F."/>
            <person name="Zhang Y.-Q."/>
        </authorList>
    </citation>
    <scope>NUCLEOTIDE SEQUENCE</scope>
    <source>
        <strain evidence="1">CPCC 203386</strain>
    </source>
</reference>
<dbReference type="Proteomes" id="UP001165586">
    <property type="component" value="Unassembled WGS sequence"/>
</dbReference>
<feature type="non-terminal residue" evidence="1">
    <location>
        <position position="1"/>
    </location>
</feature>
<gene>
    <name evidence="1" type="ORF">N1032_23890</name>
</gene>
<proteinExistence type="predicted"/>
<protein>
    <submittedName>
        <fullName evidence="1">Uncharacterized protein</fullName>
    </submittedName>
</protein>
<evidence type="ECO:0000313" key="2">
    <source>
        <dbReference type="Proteomes" id="UP001165586"/>
    </source>
</evidence>
<dbReference type="EMBL" id="JANLCJ010000175">
    <property type="protein sequence ID" value="MCS5736778.1"/>
    <property type="molecule type" value="Genomic_DNA"/>
</dbReference>
<organism evidence="1 2">
    <name type="scientific">Herbiconiux daphne</name>
    <dbReference type="NCBI Taxonomy" id="2970914"/>
    <lineage>
        <taxon>Bacteria</taxon>
        <taxon>Bacillati</taxon>
        <taxon>Actinomycetota</taxon>
        <taxon>Actinomycetes</taxon>
        <taxon>Micrococcales</taxon>
        <taxon>Microbacteriaceae</taxon>
        <taxon>Herbiconiux</taxon>
    </lineage>
</organism>
<dbReference type="RefSeq" id="WP_259542916.1">
    <property type="nucleotide sequence ID" value="NZ_JANLCJ010000175.1"/>
</dbReference>
<sequence>AAQQRYQAYLGLQQNTASSLANLAQSQISTGYNAYNQGMAYQNQYNQQYLQNLQNTINVGSIQQQQQQYMLDVGRQNQLLLQSPALARLQYMSPILGPLANSGTTGTRNTTTVTPAQGNGMMGGIMGAAGAVAGGFFGGPMGASLGASIGGSIGQSM</sequence>
<keyword evidence="2" id="KW-1185">Reference proteome</keyword>
<comment type="caution">
    <text evidence="1">The sequence shown here is derived from an EMBL/GenBank/DDBJ whole genome shotgun (WGS) entry which is preliminary data.</text>
</comment>
<accession>A0ABT2HA49</accession>
<name>A0ABT2HA49_9MICO</name>
<evidence type="ECO:0000313" key="1">
    <source>
        <dbReference type="EMBL" id="MCS5736778.1"/>
    </source>
</evidence>